<name>A0A9P9J882_9HYPO</name>
<feature type="coiled-coil region" evidence="1">
    <location>
        <begin position="55"/>
        <end position="93"/>
    </location>
</feature>
<protein>
    <submittedName>
        <fullName evidence="2">Uncharacterized protein</fullName>
    </submittedName>
</protein>
<evidence type="ECO:0000313" key="3">
    <source>
        <dbReference type="Proteomes" id="UP000717696"/>
    </source>
</evidence>
<accession>A0A9P9J882</accession>
<dbReference type="OrthoDB" id="5056261at2759"/>
<evidence type="ECO:0000256" key="1">
    <source>
        <dbReference type="SAM" id="Coils"/>
    </source>
</evidence>
<dbReference type="EMBL" id="JAGMUU010000008">
    <property type="protein sequence ID" value="KAH7146869.1"/>
    <property type="molecule type" value="Genomic_DNA"/>
</dbReference>
<comment type="caution">
    <text evidence="2">The sequence shown here is derived from an EMBL/GenBank/DDBJ whole genome shotgun (WGS) entry which is preliminary data.</text>
</comment>
<keyword evidence="1" id="KW-0175">Coiled coil</keyword>
<organism evidence="2 3">
    <name type="scientific">Dactylonectria estremocensis</name>
    <dbReference type="NCBI Taxonomy" id="1079267"/>
    <lineage>
        <taxon>Eukaryota</taxon>
        <taxon>Fungi</taxon>
        <taxon>Dikarya</taxon>
        <taxon>Ascomycota</taxon>
        <taxon>Pezizomycotina</taxon>
        <taxon>Sordariomycetes</taxon>
        <taxon>Hypocreomycetidae</taxon>
        <taxon>Hypocreales</taxon>
        <taxon>Nectriaceae</taxon>
        <taxon>Dactylonectria</taxon>
    </lineage>
</organism>
<dbReference type="Proteomes" id="UP000717696">
    <property type="component" value="Unassembled WGS sequence"/>
</dbReference>
<evidence type="ECO:0000313" key="2">
    <source>
        <dbReference type="EMBL" id="KAH7146869.1"/>
    </source>
</evidence>
<keyword evidence="3" id="KW-1185">Reference proteome</keyword>
<reference evidence="2" key="1">
    <citation type="journal article" date="2021" name="Nat. Commun.">
        <title>Genetic determinants of endophytism in the Arabidopsis root mycobiome.</title>
        <authorList>
            <person name="Mesny F."/>
            <person name="Miyauchi S."/>
            <person name="Thiergart T."/>
            <person name="Pickel B."/>
            <person name="Atanasova L."/>
            <person name="Karlsson M."/>
            <person name="Huettel B."/>
            <person name="Barry K.W."/>
            <person name="Haridas S."/>
            <person name="Chen C."/>
            <person name="Bauer D."/>
            <person name="Andreopoulos W."/>
            <person name="Pangilinan J."/>
            <person name="LaButti K."/>
            <person name="Riley R."/>
            <person name="Lipzen A."/>
            <person name="Clum A."/>
            <person name="Drula E."/>
            <person name="Henrissat B."/>
            <person name="Kohler A."/>
            <person name="Grigoriev I.V."/>
            <person name="Martin F.M."/>
            <person name="Hacquard S."/>
        </authorList>
    </citation>
    <scope>NUCLEOTIDE SEQUENCE</scope>
    <source>
        <strain evidence="2">MPI-CAGE-AT-0021</strain>
    </source>
</reference>
<dbReference type="AlphaFoldDB" id="A0A9P9J882"/>
<proteinExistence type="predicted"/>
<sequence>MTVEQTTLAHIDSIPNDVERQNDGLGLIQKQGQAVNDIDSGAKTREQHHKLIDTLADQQGVIDDLNTKLDQVKETLRNTKQMLEQERLDHDKKMQETSNTMDRLRVRVTEAASKSAEMPSQSPLRRPESEIIKDWQGLTYDVRNLVMNYFKGIKDAKIMSWAKTQGHYLQEVTPYYMHVAADNKCTAALIEAAIWNTLARLVFGDSAANGAMCWAGRYFGKLSKLSSELFQDITRMESEKQIALFHQWKALTASVVSGVCSQQDRNEKIADVADELEDMLEPFRSKLSLTSFQRELQNIVRNAVALDESFCGQQAWYRLVWPPGGRHDVDLHQGSMKIIGGGAKTRLVRFVVQPCLCRAGGGRGESYNNFILLDEYHVWMY</sequence>
<gene>
    <name evidence="2" type="ORF">B0J13DRAFT_500752</name>
</gene>